<protein>
    <submittedName>
        <fullName evidence="4">PorT family protein</fullName>
    </submittedName>
</protein>
<keyword evidence="2" id="KW-0812">Transmembrane</keyword>
<accession>A0A921MRS4</accession>
<dbReference type="Proteomes" id="UP000757103">
    <property type="component" value="Unassembled WGS sequence"/>
</dbReference>
<dbReference type="InterPro" id="IPR011250">
    <property type="entry name" value="OMP/PagP_B-barrel"/>
</dbReference>
<dbReference type="Pfam" id="PF13568">
    <property type="entry name" value="OMP_b-brl_2"/>
    <property type="match status" value="1"/>
</dbReference>
<evidence type="ECO:0000256" key="1">
    <source>
        <dbReference type="SAM" id="MobiDB-lite"/>
    </source>
</evidence>
<gene>
    <name evidence="4" type="ORF">K8U91_07160</name>
</gene>
<sequence length="413" mass="46108">MKIDDRNFEKRIQSKLAEHEVAVRDDLWAAIESQLPKGEPARKISLHRRVWWYSAAAVAAGAVLTLALWQTPEQRLDTTTVSQRTPVQTEAQSPHIQASEANEKPLLATTRISHHTLLREQKVTDNTTIDRSTLPMNKTAREIESATPTRSTPVESKSSHPAIATAPSDSTATPTREAAYRRQLDEFEQAGRALKGGYVTDNTPITRTKNPGIRLGLMAANASTGSSPNGPTAIRTRNPLMLAKRDPVYQFKHKMPISAGVTVSKSLPRNWELESGLVYTYLYSKYYSTKGNGSQELHYLGIPLNVIYRFARIKRLSFYASAGGQVDFYLAGRQKDEEHDGAVSGSGYKELKHENVQFSVQANVGAALTLYKAVELYLEPYMAYYFENNSSIHNIWKDKPFNFGLTLGIRTGF</sequence>
<dbReference type="InterPro" id="IPR025665">
    <property type="entry name" value="Beta-barrel_OMP_2"/>
</dbReference>
<dbReference type="AlphaFoldDB" id="A0A921MRS4"/>
<keyword evidence="2" id="KW-0472">Membrane</keyword>
<feature type="compositionally biased region" description="Polar residues" evidence="1">
    <location>
        <begin position="146"/>
        <end position="156"/>
    </location>
</feature>
<name>A0A921MRS4_9BACT</name>
<feature type="domain" description="Outer membrane protein beta-barrel" evidence="3">
    <location>
        <begin position="246"/>
        <end position="367"/>
    </location>
</feature>
<keyword evidence="2" id="KW-1133">Transmembrane helix</keyword>
<feature type="transmembrane region" description="Helical" evidence="2">
    <location>
        <begin position="50"/>
        <end position="69"/>
    </location>
</feature>
<organism evidence="4 5">
    <name type="scientific">Barnesiella viscericola</name>
    <dbReference type="NCBI Taxonomy" id="397865"/>
    <lineage>
        <taxon>Bacteria</taxon>
        <taxon>Pseudomonadati</taxon>
        <taxon>Bacteroidota</taxon>
        <taxon>Bacteroidia</taxon>
        <taxon>Bacteroidales</taxon>
        <taxon>Barnesiellaceae</taxon>
        <taxon>Barnesiella</taxon>
    </lineage>
</organism>
<comment type="caution">
    <text evidence="4">The sequence shown here is derived from an EMBL/GenBank/DDBJ whole genome shotgun (WGS) entry which is preliminary data.</text>
</comment>
<dbReference type="EMBL" id="DYUD01000023">
    <property type="protein sequence ID" value="HJG89232.1"/>
    <property type="molecule type" value="Genomic_DNA"/>
</dbReference>
<evidence type="ECO:0000259" key="3">
    <source>
        <dbReference type="Pfam" id="PF13568"/>
    </source>
</evidence>
<proteinExistence type="predicted"/>
<evidence type="ECO:0000256" key="2">
    <source>
        <dbReference type="SAM" id="Phobius"/>
    </source>
</evidence>
<evidence type="ECO:0000313" key="4">
    <source>
        <dbReference type="EMBL" id="HJG89232.1"/>
    </source>
</evidence>
<feature type="region of interest" description="Disordered" evidence="1">
    <location>
        <begin position="79"/>
        <end position="100"/>
    </location>
</feature>
<dbReference type="SUPFAM" id="SSF56925">
    <property type="entry name" value="OMPA-like"/>
    <property type="match status" value="1"/>
</dbReference>
<feature type="compositionally biased region" description="Low complexity" evidence="1">
    <location>
        <begin position="161"/>
        <end position="175"/>
    </location>
</feature>
<reference evidence="4" key="2">
    <citation type="submission" date="2021-09" db="EMBL/GenBank/DDBJ databases">
        <authorList>
            <person name="Gilroy R."/>
        </authorList>
    </citation>
    <scope>NUCLEOTIDE SEQUENCE</scope>
    <source>
        <strain evidence="4">CHK121-7720</strain>
    </source>
</reference>
<evidence type="ECO:0000313" key="5">
    <source>
        <dbReference type="Proteomes" id="UP000757103"/>
    </source>
</evidence>
<reference evidence="4" key="1">
    <citation type="journal article" date="2021" name="PeerJ">
        <title>Extensive microbial diversity within the chicken gut microbiome revealed by metagenomics and culture.</title>
        <authorList>
            <person name="Gilroy R."/>
            <person name="Ravi A."/>
            <person name="Getino M."/>
            <person name="Pursley I."/>
            <person name="Horton D.L."/>
            <person name="Alikhan N.F."/>
            <person name="Baker D."/>
            <person name="Gharbi K."/>
            <person name="Hall N."/>
            <person name="Watson M."/>
            <person name="Adriaenssens E.M."/>
            <person name="Foster-Nyarko E."/>
            <person name="Jarju S."/>
            <person name="Secka A."/>
            <person name="Antonio M."/>
            <person name="Oren A."/>
            <person name="Chaudhuri R.R."/>
            <person name="La Ragione R."/>
            <person name="Hildebrand F."/>
            <person name="Pallen M.J."/>
        </authorList>
    </citation>
    <scope>NUCLEOTIDE SEQUENCE</scope>
    <source>
        <strain evidence="4">CHK121-7720</strain>
    </source>
</reference>
<feature type="region of interest" description="Disordered" evidence="1">
    <location>
        <begin position="138"/>
        <end position="177"/>
    </location>
</feature>
<dbReference type="RefSeq" id="WP_273306266.1">
    <property type="nucleotide sequence ID" value="NZ_DYUD01000023.1"/>
</dbReference>